<protein>
    <submittedName>
        <fullName evidence="1">Uncharacterized protein</fullName>
    </submittedName>
</protein>
<dbReference type="Proteomes" id="UP001062846">
    <property type="component" value="Chromosome 10"/>
</dbReference>
<gene>
    <name evidence="1" type="ORF">RHMOL_Rhmol10G0030400</name>
</gene>
<evidence type="ECO:0000313" key="1">
    <source>
        <dbReference type="EMBL" id="KAI8533710.1"/>
    </source>
</evidence>
<evidence type="ECO:0000313" key="2">
    <source>
        <dbReference type="Proteomes" id="UP001062846"/>
    </source>
</evidence>
<comment type="caution">
    <text evidence="1">The sequence shown here is derived from an EMBL/GenBank/DDBJ whole genome shotgun (WGS) entry which is preliminary data.</text>
</comment>
<proteinExistence type="predicted"/>
<accession>A0ACC0LYC8</accession>
<sequence>MLNNTISSSVYSVMVLAISMAALVLVPSSAKSSSPLFSSSAEAKALLNSGWWGNFASTNHCGWKGITCNGAGSVIRMEAHYYAVNLANMNWSSLPNLEYLDLSYSRMIGEIPGEIGTLSKLTHLDLSNCFYYFQPVLPPTLGNLTRLVHLDLSQNKIRGPILSSIGNLTALSYLNLASNQLTGSIPLEIGNLKNLELMDMSSNILNGSIPTSIGHLSNLTDLDLKSNQLCGSIPPEIGNLKNLELMDMSSNILNGSIPTSIGHLSNLTDLDLKSNQLCGSIPPEIGNLKNLELMYMSSNFLSGSIPSSIGHLSNLVNLDLSSNQLCGSIPPEIGNLKSLERMYMHYNILNGSIPSSIGHLSNLVSLHLNSNQLCGSIPPEIGNLKSLHLMDMRSNILNGSIPSSIGHLSNLSSLDLSSNQLCGSIPPEIGNLKNLGEMFMSSNILNGSLPSSIGHLSNLIHLDLSSNQLSGSIPPEIWNLKNLVLMYMSSNIFNGSIPSSIGHLSYLTYLSLRSNQLNGSIPLSIGQLSSLTRLDMGNNTLHGPIPREIGNLSGLTYLALDRNNLVGTIPNELADLHPLLYLDLSQNNLSGKIPYHLRFLTLNLSYNLLDCQIPNRSPNGCPDEVCRKAFDSDNCYSSVANEGKRITKLGLAISLPVIVSLALLVFVVCFCFRKTSKIEGEAKATKHGDIFSIWNYDGSIAYEDIIKATNDFDIKYCIGTGGYGSVYRAQLPSGKVVALKKLHRLEAEHPAFDHCFRNEIQMLTNVRHKNIVKLYGFCLHNRCMFLVYEYMEKGSLFCALRFDVEASEIGWTQRVNIVEGLAHALSYLHHDCTLPIIHRDISSNNILLNSQLEAFVADFGTARLLNPDSSNQTVIAGTYGYIAPELAYTMVVTEKCDVYSFGVVALETIMGRHPGELLSSLTSPPSENVMITDVLDSRLLPPTNPIVAGDIVLVATMAFACLDPKPKSRPSMLRLSQEFLSRRKSLAVPLRTVSLRNLWNRKMDFVHQSNEQVINAQV</sequence>
<name>A0ACC0LYC8_RHOML</name>
<reference evidence="1" key="1">
    <citation type="submission" date="2022-02" db="EMBL/GenBank/DDBJ databases">
        <title>Plant Genome Project.</title>
        <authorList>
            <person name="Zhang R.-G."/>
        </authorList>
    </citation>
    <scope>NUCLEOTIDE SEQUENCE</scope>
    <source>
        <strain evidence="1">AT1</strain>
    </source>
</reference>
<organism evidence="1 2">
    <name type="scientific">Rhododendron molle</name>
    <name type="common">Chinese azalea</name>
    <name type="synonym">Azalea mollis</name>
    <dbReference type="NCBI Taxonomy" id="49168"/>
    <lineage>
        <taxon>Eukaryota</taxon>
        <taxon>Viridiplantae</taxon>
        <taxon>Streptophyta</taxon>
        <taxon>Embryophyta</taxon>
        <taxon>Tracheophyta</taxon>
        <taxon>Spermatophyta</taxon>
        <taxon>Magnoliopsida</taxon>
        <taxon>eudicotyledons</taxon>
        <taxon>Gunneridae</taxon>
        <taxon>Pentapetalae</taxon>
        <taxon>asterids</taxon>
        <taxon>Ericales</taxon>
        <taxon>Ericaceae</taxon>
        <taxon>Ericoideae</taxon>
        <taxon>Rhodoreae</taxon>
        <taxon>Rhododendron</taxon>
    </lineage>
</organism>
<keyword evidence="2" id="KW-1185">Reference proteome</keyword>
<dbReference type="EMBL" id="CM046397">
    <property type="protein sequence ID" value="KAI8533710.1"/>
    <property type="molecule type" value="Genomic_DNA"/>
</dbReference>